<evidence type="ECO:0000256" key="2">
    <source>
        <dbReference type="RuleBase" id="RU000363"/>
    </source>
</evidence>
<dbReference type="RefSeq" id="WP_198570945.1">
    <property type="nucleotide sequence ID" value="NZ_CP066167.1"/>
</dbReference>
<dbReference type="Pfam" id="PF00106">
    <property type="entry name" value="adh_short"/>
    <property type="match status" value="1"/>
</dbReference>
<dbReference type="PRINTS" id="PR00080">
    <property type="entry name" value="SDRFAMILY"/>
</dbReference>
<dbReference type="PRINTS" id="PR00081">
    <property type="entry name" value="GDHRDH"/>
</dbReference>
<accession>A0A7T4UR85</accession>
<dbReference type="PANTHER" id="PTHR43157:SF31">
    <property type="entry name" value="PHOSPHATIDYLINOSITOL-GLYCAN BIOSYNTHESIS CLASS F PROTEIN"/>
    <property type="match status" value="1"/>
</dbReference>
<keyword evidence="4" id="KW-1185">Reference proteome</keyword>
<dbReference type="InterPro" id="IPR036291">
    <property type="entry name" value="NAD(P)-bd_dom_sf"/>
</dbReference>
<evidence type="ECO:0000313" key="4">
    <source>
        <dbReference type="Proteomes" id="UP000596063"/>
    </source>
</evidence>
<protein>
    <submittedName>
        <fullName evidence="3">SDR family NAD(P)-dependent oxidoreductase</fullName>
    </submittedName>
</protein>
<comment type="similarity">
    <text evidence="2">Belongs to the short-chain dehydrogenases/reductases (SDR) family.</text>
</comment>
<proteinExistence type="inferred from homology"/>
<dbReference type="PANTHER" id="PTHR43157">
    <property type="entry name" value="PHOSPHATIDYLINOSITOL-GLYCAN BIOSYNTHESIS CLASS F PROTEIN-RELATED"/>
    <property type="match status" value="1"/>
</dbReference>
<organism evidence="3 4">
    <name type="scientific">Spongiibacter nanhainus</name>
    <dbReference type="NCBI Taxonomy" id="2794344"/>
    <lineage>
        <taxon>Bacteria</taxon>
        <taxon>Pseudomonadati</taxon>
        <taxon>Pseudomonadota</taxon>
        <taxon>Gammaproteobacteria</taxon>
        <taxon>Cellvibrionales</taxon>
        <taxon>Spongiibacteraceae</taxon>
        <taxon>Spongiibacter</taxon>
    </lineage>
</organism>
<dbReference type="GO" id="GO:0016491">
    <property type="term" value="F:oxidoreductase activity"/>
    <property type="evidence" value="ECO:0007669"/>
    <property type="project" value="UniProtKB-KW"/>
</dbReference>
<dbReference type="EMBL" id="CP066167">
    <property type="protein sequence ID" value="QQD19461.1"/>
    <property type="molecule type" value="Genomic_DNA"/>
</dbReference>
<evidence type="ECO:0000256" key="1">
    <source>
        <dbReference type="ARBA" id="ARBA00023002"/>
    </source>
</evidence>
<dbReference type="AlphaFoldDB" id="A0A7T4UR85"/>
<name>A0A7T4UR85_9GAMM</name>
<dbReference type="SUPFAM" id="SSF51735">
    <property type="entry name" value="NAD(P)-binding Rossmann-fold domains"/>
    <property type="match status" value="1"/>
</dbReference>
<keyword evidence="1" id="KW-0560">Oxidoreductase</keyword>
<dbReference type="Gene3D" id="3.40.50.720">
    <property type="entry name" value="NAD(P)-binding Rossmann-like Domain"/>
    <property type="match status" value="1"/>
</dbReference>
<dbReference type="InterPro" id="IPR002347">
    <property type="entry name" value="SDR_fam"/>
</dbReference>
<reference evidence="3 4" key="1">
    <citation type="submission" date="2020-12" db="EMBL/GenBank/DDBJ databases">
        <authorList>
            <person name="Shan Y."/>
        </authorList>
    </citation>
    <scope>NUCLEOTIDE SEQUENCE [LARGE SCALE GENOMIC DNA]</scope>
    <source>
        <strain evidence="4">csc3.9</strain>
    </source>
</reference>
<gene>
    <name evidence="3" type="ORF">I6N98_06320</name>
</gene>
<dbReference type="Proteomes" id="UP000596063">
    <property type="component" value="Chromosome"/>
</dbReference>
<sequence>MKTAVVTGANAGLGYAITTGLIREGYRVIMACRNEAKAAAARTALLQAHPNANLQVLPLDLSDLGSVENFAKLFAEQVGQLELLINNAGITDVPLARNAAGHEMQMATNYLGNFALIGRLLPYFNKDEQCRIVNVGSLAHRFGKLALDDMNWERDTYKPMKSYARSKIALMTFTCELNRRLQGSNILVLGAHPGFAATEITKKNDSYKEKSKLSLWIQSKVEPLIPTPDDAARATLLAALSDDVKGGDYYGPGGFLEIGGKPAPAKLNPAAKDPELGRKLWEVSEQMTGVSYLDSEGEKEAVPA</sequence>
<evidence type="ECO:0000313" key="3">
    <source>
        <dbReference type="EMBL" id="QQD19461.1"/>
    </source>
</evidence>
<dbReference type="KEGG" id="snan:I6N98_06320"/>